<gene>
    <name evidence="4" type="ORF">PMAYCL1PPCAC_05177</name>
</gene>
<dbReference type="InterPro" id="IPR000719">
    <property type="entry name" value="Prot_kinase_dom"/>
</dbReference>
<sequence length="120" mass="13460">TGAAGGYNIIRKFNSPDCSPSIAVKKIKTPFVSKDRAALVLRELNLLKSLQLNGHPNIVRLIEMYTVDETARDIQSVYHITEHCGSPLSTLMENPVYSMERVKKWILELLSALQHIHSMG</sequence>
<dbReference type="Gene3D" id="1.10.510.10">
    <property type="entry name" value="Transferase(Phosphotransferase) domain 1"/>
    <property type="match status" value="1"/>
</dbReference>
<organism evidence="4 5">
    <name type="scientific">Pristionchus mayeri</name>
    <dbReference type="NCBI Taxonomy" id="1317129"/>
    <lineage>
        <taxon>Eukaryota</taxon>
        <taxon>Metazoa</taxon>
        <taxon>Ecdysozoa</taxon>
        <taxon>Nematoda</taxon>
        <taxon>Chromadorea</taxon>
        <taxon>Rhabditida</taxon>
        <taxon>Rhabditina</taxon>
        <taxon>Diplogasteromorpha</taxon>
        <taxon>Diplogasteroidea</taxon>
        <taxon>Neodiplogasteridae</taxon>
        <taxon>Pristionchus</taxon>
    </lineage>
</organism>
<protein>
    <recommendedName>
        <fullName evidence="3">Protein kinase domain-containing protein</fullName>
    </recommendedName>
</protein>
<dbReference type="Gene3D" id="3.30.200.20">
    <property type="entry name" value="Phosphorylase Kinase, domain 1"/>
    <property type="match status" value="1"/>
</dbReference>
<dbReference type="AlphaFoldDB" id="A0AAN5C9N9"/>
<dbReference type="SUPFAM" id="SSF56112">
    <property type="entry name" value="Protein kinase-like (PK-like)"/>
    <property type="match status" value="1"/>
</dbReference>
<feature type="non-terminal residue" evidence="4">
    <location>
        <position position="1"/>
    </location>
</feature>
<feature type="domain" description="Protein kinase" evidence="3">
    <location>
        <begin position="1"/>
        <end position="120"/>
    </location>
</feature>
<evidence type="ECO:0000313" key="4">
    <source>
        <dbReference type="EMBL" id="GMR34982.1"/>
    </source>
</evidence>
<dbReference type="Proteomes" id="UP001328107">
    <property type="component" value="Unassembled WGS sequence"/>
</dbReference>
<evidence type="ECO:0000313" key="5">
    <source>
        <dbReference type="Proteomes" id="UP001328107"/>
    </source>
</evidence>
<dbReference type="PANTHER" id="PTHR24055">
    <property type="entry name" value="MITOGEN-ACTIVATED PROTEIN KINASE"/>
    <property type="match status" value="1"/>
</dbReference>
<accession>A0AAN5C9N9</accession>
<keyword evidence="2" id="KW-0067">ATP-binding</keyword>
<proteinExistence type="predicted"/>
<dbReference type="PROSITE" id="PS50011">
    <property type="entry name" value="PROTEIN_KINASE_DOM"/>
    <property type="match status" value="1"/>
</dbReference>
<name>A0AAN5C9N9_9BILA</name>
<reference evidence="5" key="1">
    <citation type="submission" date="2022-10" db="EMBL/GenBank/DDBJ databases">
        <title>Genome assembly of Pristionchus species.</title>
        <authorList>
            <person name="Yoshida K."/>
            <person name="Sommer R.J."/>
        </authorList>
    </citation>
    <scope>NUCLEOTIDE SEQUENCE [LARGE SCALE GENOMIC DNA]</scope>
    <source>
        <strain evidence="5">RS5460</strain>
    </source>
</reference>
<dbReference type="InterPro" id="IPR011009">
    <property type="entry name" value="Kinase-like_dom_sf"/>
</dbReference>
<feature type="non-terminal residue" evidence="4">
    <location>
        <position position="120"/>
    </location>
</feature>
<dbReference type="Pfam" id="PF00069">
    <property type="entry name" value="Pkinase"/>
    <property type="match status" value="1"/>
</dbReference>
<evidence type="ECO:0000256" key="2">
    <source>
        <dbReference type="ARBA" id="ARBA00022840"/>
    </source>
</evidence>
<dbReference type="GO" id="GO:0005524">
    <property type="term" value="F:ATP binding"/>
    <property type="evidence" value="ECO:0007669"/>
    <property type="project" value="UniProtKB-KW"/>
</dbReference>
<keyword evidence="1" id="KW-0547">Nucleotide-binding</keyword>
<dbReference type="GO" id="GO:0004672">
    <property type="term" value="F:protein kinase activity"/>
    <property type="evidence" value="ECO:0007669"/>
    <property type="project" value="InterPro"/>
</dbReference>
<evidence type="ECO:0000259" key="3">
    <source>
        <dbReference type="PROSITE" id="PS50011"/>
    </source>
</evidence>
<comment type="caution">
    <text evidence="4">The sequence shown here is derived from an EMBL/GenBank/DDBJ whole genome shotgun (WGS) entry which is preliminary data.</text>
</comment>
<dbReference type="EMBL" id="BTRK01000002">
    <property type="protein sequence ID" value="GMR34982.1"/>
    <property type="molecule type" value="Genomic_DNA"/>
</dbReference>
<keyword evidence="5" id="KW-1185">Reference proteome</keyword>
<dbReference type="InterPro" id="IPR050117">
    <property type="entry name" value="MAPK"/>
</dbReference>
<evidence type="ECO:0000256" key="1">
    <source>
        <dbReference type="ARBA" id="ARBA00022741"/>
    </source>
</evidence>